<dbReference type="PANTHER" id="PTHR32494:SF19">
    <property type="entry name" value="ALLANTOATE DEIMINASE-RELATED"/>
    <property type="match status" value="1"/>
</dbReference>
<evidence type="ECO:0000256" key="3">
    <source>
        <dbReference type="ARBA" id="ARBA00011738"/>
    </source>
</evidence>
<comment type="cofactor">
    <cofactor evidence="1">
        <name>Mn(2+)</name>
        <dbReference type="ChEBI" id="CHEBI:29035"/>
    </cofactor>
</comment>
<feature type="binding site" evidence="7">
    <location>
        <position position="101"/>
    </location>
    <ligand>
        <name>Zn(2+)</name>
        <dbReference type="ChEBI" id="CHEBI:29105"/>
        <label>1</label>
    </ligand>
</feature>
<organism evidence="10 11">
    <name type="scientific">Pseudovibrio exalbescens</name>
    <dbReference type="NCBI Taxonomy" id="197461"/>
    <lineage>
        <taxon>Bacteria</taxon>
        <taxon>Pseudomonadati</taxon>
        <taxon>Pseudomonadota</taxon>
        <taxon>Alphaproteobacteria</taxon>
        <taxon>Hyphomicrobiales</taxon>
        <taxon>Stappiaceae</taxon>
        <taxon>Pseudovibrio</taxon>
    </lineage>
</organism>
<comment type="caution">
    <text evidence="10">The sequence shown here is derived from an EMBL/GenBank/DDBJ whole genome shotgun (WGS) entry which is preliminary data.</text>
</comment>
<comment type="similarity">
    <text evidence="2">Belongs to the peptidase M20 family.</text>
</comment>
<dbReference type="InterPro" id="IPR036264">
    <property type="entry name" value="Bact_exopeptidase_dim_dom"/>
</dbReference>
<dbReference type="Pfam" id="PF07687">
    <property type="entry name" value="M20_dimer"/>
    <property type="match status" value="1"/>
</dbReference>
<reference evidence="10 11" key="1">
    <citation type="submission" date="2016-03" db="EMBL/GenBank/DDBJ databases">
        <title>Genome sequence of Nesiotobacter sp. nov., a moderately halophilic alphaproteobacterium isolated from the Yellow Sea, China.</title>
        <authorList>
            <person name="Zhang G."/>
            <person name="Zhang R."/>
        </authorList>
    </citation>
    <scope>NUCLEOTIDE SEQUENCE [LARGE SCALE GENOMIC DNA]</scope>
    <source>
        <strain evidence="10 11">WB1-6</strain>
    </source>
</reference>
<evidence type="ECO:0000256" key="1">
    <source>
        <dbReference type="ARBA" id="ARBA00001936"/>
    </source>
</evidence>
<dbReference type="EMBL" id="LVVZ01000019">
    <property type="protein sequence ID" value="OKL43415.1"/>
    <property type="molecule type" value="Genomic_DNA"/>
</dbReference>
<feature type="domain" description="Peptidase M20 dimerisation" evidence="9">
    <location>
        <begin position="221"/>
        <end position="316"/>
    </location>
</feature>
<gene>
    <name evidence="10" type="ORF">A3843_12210</name>
</gene>
<dbReference type="InterPro" id="IPR001261">
    <property type="entry name" value="ArgE/DapE_CS"/>
</dbReference>
<dbReference type="PANTHER" id="PTHR32494">
    <property type="entry name" value="ALLANTOATE DEIMINASE-RELATED"/>
    <property type="match status" value="1"/>
</dbReference>
<sequence>MTQAAGADRLRHLGVRSEEMIEALARISADEGQITRLYLSPEHRRAATLVADWMGDAGLTVREDALGTVCGVLPASEPDAGNKTLLVGSHIDTVINAGAYDGTFGVVAGILAAQEIKARGIKLPFTLEILAFGDEEGVRFPSTLLSSSGVAGTVTPADLEVTDASGVRLADALTAFGGQPEAALHLGRDRDSVLGYLEVHIEQGPVLEAEGLGVGVVTSIAGANRYSVTVSGMAGHAGTVPMHLRSDALVGAAELICAIHRIAGQASDHGVVATVGELSVSPGAVNVIPQDVVFSLDLRAATDEPRHEAARAIEKAGAEIASRHGLTINFNQYHEVVTCLCADRFQDAAETALRTLGVRPLRLMSGAGHDGQAMAKLTDIGMLFVRCEGGISHNPLENVDRDDMGLAVEALIRWIETIAEEERAVS</sequence>
<dbReference type="CDD" id="cd03884">
    <property type="entry name" value="M20_bAS"/>
    <property type="match status" value="1"/>
</dbReference>
<evidence type="ECO:0000256" key="8">
    <source>
        <dbReference type="PIRSR" id="PIRSR001235-2"/>
    </source>
</evidence>
<evidence type="ECO:0000256" key="2">
    <source>
        <dbReference type="ARBA" id="ARBA00006153"/>
    </source>
</evidence>
<dbReference type="GO" id="GO:0016813">
    <property type="term" value="F:hydrolase activity, acting on carbon-nitrogen (but not peptide) bonds, in linear amidines"/>
    <property type="evidence" value="ECO:0007669"/>
    <property type="project" value="InterPro"/>
</dbReference>
<evidence type="ECO:0000256" key="5">
    <source>
        <dbReference type="ARBA" id="ARBA00022801"/>
    </source>
</evidence>
<feature type="binding site" evidence="7">
    <location>
        <position position="393"/>
    </location>
    <ligand>
        <name>Zn(2+)</name>
        <dbReference type="ChEBI" id="CHEBI:29105"/>
        <label>2</label>
    </ligand>
</feature>
<evidence type="ECO:0000256" key="7">
    <source>
        <dbReference type="PIRSR" id="PIRSR001235-1"/>
    </source>
</evidence>
<keyword evidence="7" id="KW-0862">Zinc</keyword>
<name>A0A1U7JFD5_9HYPH</name>
<dbReference type="InterPro" id="IPR011650">
    <property type="entry name" value="Peptidase_M20_dimer"/>
</dbReference>
<keyword evidence="4 7" id="KW-0479">Metal-binding</keyword>
<dbReference type="Proteomes" id="UP000185783">
    <property type="component" value="Unassembled WGS sequence"/>
</dbReference>
<comment type="cofactor">
    <cofactor evidence="7">
        <name>Zn(2+)</name>
        <dbReference type="ChEBI" id="CHEBI:29105"/>
    </cofactor>
    <text evidence="7">Binds 2 Zn(2+) ions per subunit.</text>
</comment>
<comment type="subunit">
    <text evidence="3">Homodimer.</text>
</comment>
<dbReference type="Pfam" id="PF01546">
    <property type="entry name" value="Peptidase_M20"/>
    <property type="match status" value="1"/>
</dbReference>
<protein>
    <submittedName>
        <fullName evidence="10">Zn-dependent hydrolase</fullName>
    </submittedName>
</protein>
<feature type="binding site" evidence="7">
    <location>
        <position position="101"/>
    </location>
    <ligand>
        <name>Zn(2+)</name>
        <dbReference type="ChEBI" id="CHEBI:29105"/>
        <label>2</label>
    </ligand>
</feature>
<dbReference type="Gene3D" id="3.30.70.360">
    <property type="match status" value="1"/>
</dbReference>
<dbReference type="NCBIfam" id="NF006775">
    <property type="entry name" value="PRK09290.2-5"/>
    <property type="match status" value="1"/>
</dbReference>
<feature type="binding site" evidence="7">
    <location>
        <position position="200"/>
    </location>
    <ligand>
        <name>Zn(2+)</name>
        <dbReference type="ChEBI" id="CHEBI:29105"/>
        <label>1</label>
    </ligand>
</feature>
<evidence type="ECO:0000256" key="4">
    <source>
        <dbReference type="ARBA" id="ARBA00022723"/>
    </source>
</evidence>
<evidence type="ECO:0000256" key="6">
    <source>
        <dbReference type="ARBA" id="ARBA00023211"/>
    </source>
</evidence>
<evidence type="ECO:0000313" key="11">
    <source>
        <dbReference type="Proteomes" id="UP000185783"/>
    </source>
</evidence>
<keyword evidence="5 10" id="KW-0378">Hydrolase</keyword>
<proteinExistence type="inferred from homology"/>
<dbReference type="NCBIfam" id="TIGR01879">
    <property type="entry name" value="hydantase"/>
    <property type="match status" value="1"/>
</dbReference>
<accession>A0A1U7JFD5</accession>
<dbReference type="InterPro" id="IPR010158">
    <property type="entry name" value="Amidase_Cbmase"/>
</dbReference>
<dbReference type="AlphaFoldDB" id="A0A1U7JFD5"/>
<keyword evidence="6" id="KW-0464">Manganese</keyword>
<feature type="binding site" evidence="7">
    <location>
        <position position="136"/>
    </location>
    <ligand>
        <name>Zn(2+)</name>
        <dbReference type="ChEBI" id="CHEBI:29105"/>
        <label>2</label>
    </ligand>
</feature>
<evidence type="ECO:0000259" key="9">
    <source>
        <dbReference type="Pfam" id="PF07687"/>
    </source>
</evidence>
<dbReference type="Gene3D" id="3.40.630.10">
    <property type="entry name" value="Zn peptidases"/>
    <property type="match status" value="1"/>
</dbReference>
<feature type="binding site" evidence="8">
    <location>
        <position position="286"/>
    </location>
    <ligand>
        <name>allantoate</name>
        <dbReference type="ChEBI" id="CHEBI:17536"/>
    </ligand>
</feature>
<dbReference type="PROSITE" id="PS00758">
    <property type="entry name" value="ARGE_DAPE_CPG2_1"/>
    <property type="match status" value="1"/>
</dbReference>
<dbReference type="PIRSF" id="PIRSF001235">
    <property type="entry name" value="Amidase_carbamoylase"/>
    <property type="match status" value="1"/>
</dbReference>
<dbReference type="SUPFAM" id="SSF55031">
    <property type="entry name" value="Bacterial exopeptidase dimerisation domain"/>
    <property type="match status" value="1"/>
</dbReference>
<dbReference type="SUPFAM" id="SSF53187">
    <property type="entry name" value="Zn-dependent exopeptidases"/>
    <property type="match status" value="1"/>
</dbReference>
<feature type="binding site" evidence="8">
    <location>
        <position position="225"/>
    </location>
    <ligand>
        <name>allantoate</name>
        <dbReference type="ChEBI" id="CHEBI:17536"/>
    </ligand>
</feature>
<feature type="binding site" evidence="7">
    <location>
        <position position="90"/>
    </location>
    <ligand>
        <name>Zn(2+)</name>
        <dbReference type="ChEBI" id="CHEBI:29105"/>
        <label>1</label>
    </ligand>
</feature>
<dbReference type="RefSeq" id="WP_051269022.1">
    <property type="nucleotide sequence ID" value="NZ_LVVZ01000019.1"/>
</dbReference>
<evidence type="ECO:0000313" key="10">
    <source>
        <dbReference type="EMBL" id="OKL43415.1"/>
    </source>
</evidence>
<dbReference type="InterPro" id="IPR002933">
    <property type="entry name" value="Peptidase_M20"/>
</dbReference>
<feature type="binding site" evidence="8">
    <location>
        <position position="299"/>
    </location>
    <ligand>
        <name>allantoate</name>
        <dbReference type="ChEBI" id="CHEBI:17536"/>
    </ligand>
</feature>
<keyword evidence="11" id="KW-1185">Reference proteome</keyword>
<dbReference type="GO" id="GO:0046872">
    <property type="term" value="F:metal ion binding"/>
    <property type="evidence" value="ECO:0007669"/>
    <property type="project" value="UniProtKB-KW"/>
</dbReference>
<dbReference type="STRING" id="197461.A3843_12210"/>